<feature type="region of interest" description="Disordered" evidence="3">
    <location>
        <begin position="123"/>
        <end position="151"/>
    </location>
</feature>
<dbReference type="InterPro" id="IPR050563">
    <property type="entry name" value="4-hydroxybenzoyl-CoA_TE"/>
</dbReference>
<evidence type="ECO:0000313" key="5">
    <source>
        <dbReference type="Proteomes" id="UP000320048"/>
    </source>
</evidence>
<organism evidence="4 5">
    <name type="scientific">Candidatus Segetimicrobium genomatis</name>
    <dbReference type="NCBI Taxonomy" id="2569760"/>
    <lineage>
        <taxon>Bacteria</taxon>
        <taxon>Bacillati</taxon>
        <taxon>Candidatus Sysuimicrobiota</taxon>
        <taxon>Candidatus Sysuimicrobiia</taxon>
        <taxon>Candidatus Sysuimicrobiales</taxon>
        <taxon>Candidatus Segetimicrobiaceae</taxon>
        <taxon>Candidatus Segetimicrobium</taxon>
    </lineage>
</organism>
<dbReference type="NCBIfam" id="TIGR00051">
    <property type="entry name" value="YbgC/FadM family acyl-CoA thioesterase"/>
    <property type="match status" value="1"/>
</dbReference>
<evidence type="ECO:0000256" key="2">
    <source>
        <dbReference type="ARBA" id="ARBA00022801"/>
    </source>
</evidence>
<protein>
    <submittedName>
        <fullName evidence="4">Acyl-CoA thioesterase</fullName>
    </submittedName>
</protein>
<keyword evidence="2" id="KW-0378">Hydrolase</keyword>
<comment type="caution">
    <text evidence="4">The sequence shown here is derived from an EMBL/GenBank/DDBJ whole genome shotgun (WGS) entry which is preliminary data.</text>
</comment>
<dbReference type="Pfam" id="PF13279">
    <property type="entry name" value="4HBT_2"/>
    <property type="match status" value="1"/>
</dbReference>
<evidence type="ECO:0000313" key="4">
    <source>
        <dbReference type="EMBL" id="TMI81631.1"/>
    </source>
</evidence>
<reference evidence="4 5" key="1">
    <citation type="journal article" date="2019" name="Nat. Microbiol.">
        <title>Mediterranean grassland soil C-N compound turnover is dependent on rainfall and depth, and is mediated by genomically divergent microorganisms.</title>
        <authorList>
            <person name="Diamond S."/>
            <person name="Andeer P.F."/>
            <person name="Li Z."/>
            <person name="Crits-Christoph A."/>
            <person name="Burstein D."/>
            <person name="Anantharaman K."/>
            <person name="Lane K.R."/>
            <person name="Thomas B.C."/>
            <person name="Pan C."/>
            <person name="Northen T.R."/>
            <person name="Banfield J.F."/>
        </authorList>
    </citation>
    <scope>NUCLEOTIDE SEQUENCE [LARGE SCALE GENOMIC DNA]</scope>
    <source>
        <strain evidence="4">NP_7</strain>
    </source>
</reference>
<dbReference type="SUPFAM" id="SSF54637">
    <property type="entry name" value="Thioesterase/thiol ester dehydrase-isomerase"/>
    <property type="match status" value="1"/>
</dbReference>
<dbReference type="CDD" id="cd00586">
    <property type="entry name" value="4HBT"/>
    <property type="match status" value="1"/>
</dbReference>
<name>A0A537JDL9_9BACT</name>
<sequence length="151" mass="16861">MEASDLEVRVRYAETDQMGVAHHAAYLVWFEAGRTEFIRGRGRSYAQIEAGGWLLVVVEARCRYLRPARYDDVLIIRTHLASLGPASLEFGYEAIRKADGAVLARGATVHAAVDRTGRPRRIPDDLRRLLGEPGPASRRLQGRREPGRPAN</sequence>
<evidence type="ECO:0000256" key="3">
    <source>
        <dbReference type="SAM" id="MobiDB-lite"/>
    </source>
</evidence>
<dbReference type="PIRSF" id="PIRSF003230">
    <property type="entry name" value="YbgC"/>
    <property type="match status" value="1"/>
</dbReference>
<dbReference type="EMBL" id="VBAO01000162">
    <property type="protein sequence ID" value="TMI81631.1"/>
    <property type="molecule type" value="Genomic_DNA"/>
</dbReference>
<feature type="compositionally biased region" description="Basic and acidic residues" evidence="3">
    <location>
        <begin position="142"/>
        <end position="151"/>
    </location>
</feature>
<comment type="similarity">
    <text evidence="1">Belongs to the 4-hydroxybenzoyl-CoA thioesterase family.</text>
</comment>
<dbReference type="Gene3D" id="3.10.129.10">
    <property type="entry name" value="Hotdog Thioesterase"/>
    <property type="match status" value="1"/>
</dbReference>
<dbReference type="GO" id="GO:0047617">
    <property type="term" value="F:fatty acyl-CoA hydrolase activity"/>
    <property type="evidence" value="ECO:0007669"/>
    <property type="project" value="TreeGrafter"/>
</dbReference>
<dbReference type="PANTHER" id="PTHR31793">
    <property type="entry name" value="4-HYDROXYBENZOYL-COA THIOESTERASE FAMILY MEMBER"/>
    <property type="match status" value="1"/>
</dbReference>
<dbReference type="Proteomes" id="UP000320048">
    <property type="component" value="Unassembled WGS sequence"/>
</dbReference>
<dbReference type="InterPro" id="IPR006684">
    <property type="entry name" value="YbgC/YbaW"/>
</dbReference>
<dbReference type="PANTHER" id="PTHR31793:SF27">
    <property type="entry name" value="NOVEL THIOESTERASE SUPERFAMILY DOMAIN AND SAPOSIN A-TYPE DOMAIN CONTAINING PROTEIN (0610012H03RIK)"/>
    <property type="match status" value="1"/>
</dbReference>
<evidence type="ECO:0000256" key="1">
    <source>
        <dbReference type="ARBA" id="ARBA00005953"/>
    </source>
</evidence>
<proteinExistence type="inferred from homology"/>
<gene>
    <name evidence="4" type="ORF">E6H04_06200</name>
</gene>
<accession>A0A537JDL9</accession>
<dbReference type="AlphaFoldDB" id="A0A537JDL9"/>
<dbReference type="InterPro" id="IPR029069">
    <property type="entry name" value="HotDog_dom_sf"/>
</dbReference>